<reference evidence="1" key="1">
    <citation type="journal article" date="2020" name="J. Eukaryot. Microbiol.">
        <title>De novo Sequencing, Assembly and Annotation of the Transcriptome for the Free-Living Testate Amoeba Arcella intermedia.</title>
        <authorList>
            <person name="Ribeiro G.M."/>
            <person name="Porfirio-Sousa A.L."/>
            <person name="Maurer-Alcala X.X."/>
            <person name="Katz L.A."/>
            <person name="Lahr D.J.G."/>
        </authorList>
    </citation>
    <scope>NUCLEOTIDE SEQUENCE</scope>
</reference>
<name>A0A6B2LPA3_9EUKA</name>
<accession>A0A6B2LPA3</accession>
<sequence length="41" mass="4955">MSFIFRMRQLFWSVMRRLPSLLSRHMPAGLSNLAFWLWPSS</sequence>
<evidence type="ECO:0000313" key="1">
    <source>
        <dbReference type="EMBL" id="NDV39019.1"/>
    </source>
</evidence>
<dbReference type="AlphaFoldDB" id="A0A6B2LPA3"/>
<protein>
    <submittedName>
        <fullName evidence="1">Uncharacterized protein</fullName>
    </submittedName>
</protein>
<organism evidence="1">
    <name type="scientific">Arcella intermedia</name>
    <dbReference type="NCBI Taxonomy" id="1963864"/>
    <lineage>
        <taxon>Eukaryota</taxon>
        <taxon>Amoebozoa</taxon>
        <taxon>Tubulinea</taxon>
        <taxon>Elardia</taxon>
        <taxon>Arcellinida</taxon>
        <taxon>Sphaerothecina</taxon>
        <taxon>Arcellidae</taxon>
        <taxon>Arcella</taxon>
    </lineage>
</organism>
<dbReference type="EMBL" id="GIBP01010050">
    <property type="protein sequence ID" value="NDV39019.1"/>
    <property type="molecule type" value="Transcribed_RNA"/>
</dbReference>
<proteinExistence type="predicted"/>